<dbReference type="CDD" id="cd22525">
    <property type="entry name" value="KH-I_Rrp4_eukar"/>
    <property type="match status" value="1"/>
</dbReference>
<keyword evidence="4" id="KW-0271">Exosome</keyword>
<dbReference type="InterPro" id="IPR012340">
    <property type="entry name" value="NA-bd_OB-fold"/>
</dbReference>
<dbReference type="InterPro" id="IPR026699">
    <property type="entry name" value="Exosome_RNA_bind1/RRP40/RRP4"/>
</dbReference>
<gene>
    <name evidence="10" type="ORF">EDS130_LOCUS11861</name>
    <name evidence="9" type="ORF">XAT740_LOCUS7623</name>
</gene>
<dbReference type="Pfam" id="PF14382">
    <property type="entry name" value="ECR1_N"/>
    <property type="match status" value="1"/>
</dbReference>
<feature type="region of interest" description="Disordered" evidence="7">
    <location>
        <begin position="283"/>
        <end position="308"/>
    </location>
</feature>
<evidence type="ECO:0000256" key="3">
    <source>
        <dbReference type="ARBA" id="ARBA00022552"/>
    </source>
</evidence>
<dbReference type="PANTHER" id="PTHR21321:SF4">
    <property type="entry name" value="EXOSOME COMPLEX COMPONENT RRP4"/>
    <property type="match status" value="1"/>
</dbReference>
<keyword evidence="3" id="KW-0698">rRNA processing</keyword>
<proteinExistence type="inferred from homology"/>
<keyword evidence="5" id="KW-0694">RNA-binding</keyword>
<evidence type="ECO:0000259" key="8">
    <source>
        <dbReference type="PROSITE" id="PS50126"/>
    </source>
</evidence>
<evidence type="ECO:0000256" key="1">
    <source>
        <dbReference type="ARBA" id="ARBA00004123"/>
    </source>
</evidence>
<name>A0A814CFH6_ADIRI</name>
<dbReference type="Gene3D" id="2.40.50.140">
    <property type="entry name" value="Nucleic acid-binding proteins"/>
    <property type="match status" value="1"/>
</dbReference>
<dbReference type="InterPro" id="IPR048565">
    <property type="entry name" value="S1_RRP4"/>
</dbReference>
<evidence type="ECO:0000256" key="4">
    <source>
        <dbReference type="ARBA" id="ARBA00022835"/>
    </source>
</evidence>
<comment type="similarity">
    <text evidence="2">Belongs to the RRP4 family.</text>
</comment>
<dbReference type="GO" id="GO:0071038">
    <property type="term" value="P:TRAMP-dependent tRNA surveillance pathway"/>
    <property type="evidence" value="ECO:0007669"/>
    <property type="project" value="TreeGrafter"/>
</dbReference>
<dbReference type="GO" id="GO:0000467">
    <property type="term" value="P:exonucleolytic trimming to generate mature 3'-end of 5.8S rRNA from tricistronic rRNA transcript (SSU-rRNA, 5.8S rRNA, LSU-rRNA)"/>
    <property type="evidence" value="ECO:0007669"/>
    <property type="project" value="TreeGrafter"/>
</dbReference>
<dbReference type="GO" id="GO:0003723">
    <property type="term" value="F:RNA binding"/>
    <property type="evidence" value="ECO:0007669"/>
    <property type="project" value="UniProtKB-KW"/>
</dbReference>
<dbReference type="GO" id="GO:0034475">
    <property type="term" value="P:U4 snRNA 3'-end processing"/>
    <property type="evidence" value="ECO:0007669"/>
    <property type="project" value="TreeGrafter"/>
</dbReference>
<dbReference type="GO" id="GO:0071034">
    <property type="term" value="P:CUT catabolic process"/>
    <property type="evidence" value="ECO:0007669"/>
    <property type="project" value="TreeGrafter"/>
</dbReference>
<dbReference type="Pfam" id="PF15985">
    <property type="entry name" value="KH_6"/>
    <property type="match status" value="1"/>
</dbReference>
<dbReference type="GO" id="GO:0071051">
    <property type="term" value="P:poly(A)-dependent snoRNA 3'-end processing"/>
    <property type="evidence" value="ECO:0007669"/>
    <property type="project" value="TreeGrafter"/>
</dbReference>
<dbReference type="Proteomes" id="UP000663852">
    <property type="component" value="Unassembled WGS sequence"/>
</dbReference>
<dbReference type="GO" id="GO:0071035">
    <property type="term" value="P:nuclear polyadenylation-dependent rRNA catabolic process"/>
    <property type="evidence" value="ECO:0007669"/>
    <property type="project" value="TreeGrafter"/>
</dbReference>
<dbReference type="Pfam" id="PF21266">
    <property type="entry name" value="S1_RRP4"/>
    <property type="match status" value="1"/>
</dbReference>
<dbReference type="Proteomes" id="UP000663828">
    <property type="component" value="Unassembled WGS sequence"/>
</dbReference>
<protein>
    <recommendedName>
        <fullName evidence="8">S1 motif domain-containing protein</fullName>
    </recommendedName>
</protein>
<comment type="subcellular location">
    <subcellularLocation>
        <location evidence="1">Nucleus</location>
    </subcellularLocation>
</comment>
<dbReference type="FunFam" id="2.40.50.140:FF:000038">
    <property type="entry name" value="Exosome complex component RRP4"/>
    <property type="match status" value="1"/>
</dbReference>
<dbReference type="SUPFAM" id="SSF50249">
    <property type="entry name" value="Nucleic acid-binding proteins"/>
    <property type="match status" value="1"/>
</dbReference>
<reference evidence="10" key="1">
    <citation type="submission" date="2021-02" db="EMBL/GenBank/DDBJ databases">
        <authorList>
            <person name="Nowell W R."/>
        </authorList>
    </citation>
    <scope>NUCLEOTIDE SEQUENCE</scope>
</reference>
<evidence type="ECO:0000256" key="7">
    <source>
        <dbReference type="SAM" id="MobiDB-lite"/>
    </source>
</evidence>
<evidence type="ECO:0000256" key="2">
    <source>
        <dbReference type="ARBA" id="ARBA00009155"/>
    </source>
</evidence>
<evidence type="ECO:0000313" key="12">
    <source>
        <dbReference type="Proteomes" id="UP000663852"/>
    </source>
</evidence>
<dbReference type="SUPFAM" id="SSF110324">
    <property type="entry name" value="Ribosomal L27 protein-like"/>
    <property type="match status" value="1"/>
</dbReference>
<dbReference type="GO" id="GO:0000177">
    <property type="term" value="C:cytoplasmic exosome (RNase complex)"/>
    <property type="evidence" value="ECO:0007669"/>
    <property type="project" value="TreeGrafter"/>
</dbReference>
<evidence type="ECO:0000256" key="6">
    <source>
        <dbReference type="ARBA" id="ARBA00023242"/>
    </source>
</evidence>
<dbReference type="PROSITE" id="PS50126">
    <property type="entry name" value="S1"/>
    <property type="match status" value="1"/>
</dbReference>
<dbReference type="InterPro" id="IPR025721">
    <property type="entry name" value="Exosome_cplx_N_dom"/>
</dbReference>
<evidence type="ECO:0000313" key="10">
    <source>
        <dbReference type="EMBL" id="CAF0941830.1"/>
    </source>
</evidence>
<organism evidence="10 12">
    <name type="scientific">Adineta ricciae</name>
    <name type="common">Rotifer</name>
    <dbReference type="NCBI Taxonomy" id="249248"/>
    <lineage>
        <taxon>Eukaryota</taxon>
        <taxon>Metazoa</taxon>
        <taxon>Spiralia</taxon>
        <taxon>Gnathifera</taxon>
        <taxon>Rotifera</taxon>
        <taxon>Eurotatoria</taxon>
        <taxon>Bdelloidea</taxon>
        <taxon>Adinetida</taxon>
        <taxon>Adinetidae</taxon>
        <taxon>Adineta</taxon>
    </lineage>
</organism>
<evidence type="ECO:0000313" key="11">
    <source>
        <dbReference type="Proteomes" id="UP000663828"/>
    </source>
</evidence>
<accession>A0A814CFH6</accession>
<dbReference type="Gene3D" id="2.40.50.100">
    <property type="match status" value="1"/>
</dbReference>
<dbReference type="AlphaFoldDB" id="A0A814CFH6"/>
<dbReference type="EMBL" id="CAJNOJ010000044">
    <property type="protein sequence ID" value="CAF0941830.1"/>
    <property type="molecule type" value="Genomic_DNA"/>
</dbReference>
<dbReference type="SUPFAM" id="SSF54791">
    <property type="entry name" value="Eukaryotic type KH-domain (KH-domain type I)"/>
    <property type="match status" value="1"/>
</dbReference>
<sequence length="308" mass="34374">MAALNIDPSIIHQLVVPGSVVAHDTTNFMSGHGTYPDATKTHLKASVAGFVHKVDRLLCVEPVENTRYLGDVGHVVIGRVLKVDQTRWIVDVQSRLDAYLPLAAVNLPGGENRRRMEDDERNMRQYLKEGDLFTAEVQQIYQDGTLQLQTRSLRYGKLGEGILVHVRSSLVKRTKNHFHSLPCGASVIRGCNGAIWICPATSSSADSNVVDTGGYVKNIESVSLDVRKTIVRLSNCIQILNRLGLPIYDTSIMQIFEMSNVYDIDELIQPKIIQTLANQLRQQTRVGSEKHDETNNGADPYAHEMREE</sequence>
<dbReference type="PANTHER" id="PTHR21321">
    <property type="entry name" value="PNAS-3 RELATED"/>
    <property type="match status" value="1"/>
</dbReference>
<feature type="domain" description="S1 motif" evidence="8">
    <location>
        <begin position="73"/>
        <end position="151"/>
    </location>
</feature>
<keyword evidence="6" id="KW-0539">Nucleus</keyword>
<dbReference type="OrthoDB" id="1650at2759"/>
<evidence type="ECO:0000313" key="9">
    <source>
        <dbReference type="EMBL" id="CAF0893213.1"/>
    </source>
</evidence>
<dbReference type="GO" id="GO:0000176">
    <property type="term" value="C:nuclear exosome (RNase complex)"/>
    <property type="evidence" value="ECO:0007669"/>
    <property type="project" value="TreeGrafter"/>
</dbReference>
<comment type="caution">
    <text evidence="10">The sequence shown here is derived from an EMBL/GenBank/DDBJ whole genome shotgun (WGS) entry which is preliminary data.</text>
</comment>
<keyword evidence="11" id="KW-1185">Reference proteome</keyword>
<evidence type="ECO:0000256" key="5">
    <source>
        <dbReference type="ARBA" id="ARBA00022884"/>
    </source>
</evidence>
<dbReference type="InterPro" id="IPR003029">
    <property type="entry name" value="S1_domain"/>
</dbReference>
<dbReference type="InterPro" id="IPR036612">
    <property type="entry name" value="KH_dom_type_1_sf"/>
</dbReference>
<dbReference type="InterPro" id="IPR004088">
    <property type="entry name" value="KH_dom_type_1"/>
</dbReference>
<dbReference type="EMBL" id="CAJNOR010000368">
    <property type="protein sequence ID" value="CAF0893213.1"/>
    <property type="molecule type" value="Genomic_DNA"/>
</dbReference>
<dbReference type="CDD" id="cd05789">
    <property type="entry name" value="S1_Rrp4"/>
    <property type="match status" value="1"/>
</dbReference>